<dbReference type="Proteomes" id="UP000244727">
    <property type="component" value="Chromosome"/>
</dbReference>
<dbReference type="InterPro" id="IPR017926">
    <property type="entry name" value="GATASE"/>
</dbReference>
<dbReference type="GO" id="GO:0005829">
    <property type="term" value="C:cytosol"/>
    <property type="evidence" value="ECO:0007669"/>
    <property type="project" value="TreeGrafter"/>
</dbReference>
<accession>A0A2R4WXG5</accession>
<dbReference type="PANTHER" id="PTHR42695">
    <property type="entry name" value="GLUTAMINE AMIDOTRANSFERASE YLR126C-RELATED"/>
    <property type="match status" value="1"/>
</dbReference>
<dbReference type="RefSeq" id="WP_108380595.1">
    <property type="nucleotide sequence ID" value="NZ_CP028858.1"/>
</dbReference>
<evidence type="ECO:0000313" key="2">
    <source>
        <dbReference type="EMBL" id="AWB26226.1"/>
    </source>
</evidence>
<dbReference type="KEGG" id="harc:HARCEL1_00070"/>
<dbReference type="Gene3D" id="3.40.50.880">
    <property type="match status" value="1"/>
</dbReference>
<dbReference type="InterPro" id="IPR029062">
    <property type="entry name" value="Class_I_gatase-like"/>
</dbReference>
<reference evidence="2 3" key="1">
    <citation type="submission" date="2018-04" db="EMBL/GenBank/DDBJ databases">
        <title>Halococcoides cellulosivorans gen. nov., sp. nov., an extremely halophilic cellulose-utilizing haloarchaeon from hypersaline lakes.</title>
        <authorList>
            <person name="Sorokin D.Y."/>
            <person name="Toshchakov S.V."/>
            <person name="Samarov N.I."/>
            <person name="Korzhenkov A."/>
            <person name="Kublanov I.V."/>
        </authorList>
    </citation>
    <scope>NUCLEOTIDE SEQUENCE [LARGE SCALE GENOMIC DNA]</scope>
    <source>
        <strain evidence="2 3">HArcel1</strain>
    </source>
</reference>
<dbReference type="InterPro" id="IPR044992">
    <property type="entry name" value="ChyE-like"/>
</dbReference>
<gene>
    <name evidence="2" type="ORF">HARCEL1_00070</name>
</gene>
<organism evidence="2 3">
    <name type="scientific">Halococcoides cellulosivorans</name>
    <dbReference type="NCBI Taxonomy" id="1679096"/>
    <lineage>
        <taxon>Archaea</taxon>
        <taxon>Methanobacteriati</taxon>
        <taxon>Methanobacteriota</taxon>
        <taxon>Stenosarchaea group</taxon>
        <taxon>Halobacteria</taxon>
        <taxon>Halobacteriales</taxon>
        <taxon>Haloarculaceae</taxon>
        <taxon>Halococcoides</taxon>
    </lineage>
</organism>
<dbReference type="PANTHER" id="PTHR42695:SF5">
    <property type="entry name" value="GLUTAMINE AMIDOTRANSFERASE YLR126C-RELATED"/>
    <property type="match status" value="1"/>
</dbReference>
<feature type="domain" description="Glutamine amidotransferase" evidence="1">
    <location>
        <begin position="29"/>
        <end position="178"/>
    </location>
</feature>
<dbReference type="PROSITE" id="PS51273">
    <property type="entry name" value="GATASE_TYPE_1"/>
    <property type="match status" value="1"/>
</dbReference>
<protein>
    <recommendedName>
        <fullName evidence="1">Glutamine amidotransferase domain-containing protein</fullName>
    </recommendedName>
</protein>
<dbReference type="Pfam" id="PF00117">
    <property type="entry name" value="GATase"/>
    <property type="match status" value="1"/>
</dbReference>
<dbReference type="EMBL" id="CP028858">
    <property type="protein sequence ID" value="AWB26226.1"/>
    <property type="molecule type" value="Genomic_DNA"/>
</dbReference>
<dbReference type="SUPFAM" id="SSF52317">
    <property type="entry name" value="Class I glutamine amidotransferase-like"/>
    <property type="match status" value="1"/>
</dbReference>
<proteinExistence type="predicted"/>
<evidence type="ECO:0000313" key="3">
    <source>
        <dbReference type="Proteomes" id="UP000244727"/>
    </source>
</evidence>
<sequence>MTAPRIAVLNAADTGTHTSRNFRRELPGEILEYQVTDQELPATDGIDGCVVTGSRASVYWDEPWIDPLADWIADAVASGLPTLGVCFGHQIVADALGGRVEPIGEYEIGYRTVERIEESDLLAGLDSEFLVFTTHSDRVTELPPGAHPIAENDYGNHGFACGSARTVQFHPEYDPRTAALVTRQKDELPAAKRQAALDSITRSNYERAQRATRIFENFTDRVVGGPTAGTTCGTVDDEWSPAD</sequence>
<dbReference type="CDD" id="cd01741">
    <property type="entry name" value="GATase1_1"/>
    <property type="match status" value="1"/>
</dbReference>
<evidence type="ECO:0000259" key="1">
    <source>
        <dbReference type="Pfam" id="PF00117"/>
    </source>
</evidence>
<keyword evidence="3" id="KW-1185">Reference proteome</keyword>
<name>A0A2R4WXG5_9EURY</name>
<dbReference type="AlphaFoldDB" id="A0A2R4WXG5"/>
<dbReference type="GeneID" id="36510855"/>